<dbReference type="GO" id="GO:0006281">
    <property type="term" value="P:DNA repair"/>
    <property type="evidence" value="ECO:0007669"/>
    <property type="project" value="InterPro"/>
</dbReference>
<evidence type="ECO:0000259" key="4">
    <source>
        <dbReference type="PROSITE" id="PS50160"/>
    </source>
</evidence>
<evidence type="ECO:0000256" key="2">
    <source>
        <dbReference type="ARBA" id="ARBA00022598"/>
    </source>
</evidence>
<comment type="similarity">
    <text evidence="1">Belongs to the ATP-dependent DNA ligase family.</text>
</comment>
<dbReference type="PANTHER" id="PTHR45674">
    <property type="entry name" value="DNA LIGASE 1/3 FAMILY MEMBER"/>
    <property type="match status" value="1"/>
</dbReference>
<gene>
    <name evidence="5" type="ORF">AQI95_39590</name>
</gene>
<dbReference type="Gene3D" id="3.30.470.30">
    <property type="entry name" value="DNA ligase/mRNA capping enzyme"/>
    <property type="match status" value="1"/>
</dbReference>
<evidence type="ECO:0000313" key="5">
    <source>
        <dbReference type="EMBL" id="KUM99348.1"/>
    </source>
</evidence>
<dbReference type="STRING" id="67386.AQI95_39590"/>
<dbReference type="GO" id="GO:0003910">
    <property type="term" value="F:DNA ligase (ATP) activity"/>
    <property type="evidence" value="ECO:0007669"/>
    <property type="project" value="UniProtKB-EC"/>
</dbReference>
<comment type="catalytic activity">
    <reaction evidence="3">
        <text>ATP + (deoxyribonucleotide)n-3'-hydroxyl + 5'-phospho-(deoxyribonucleotide)m = (deoxyribonucleotide)n+m + AMP + diphosphate.</text>
        <dbReference type="EC" id="6.5.1.1"/>
    </reaction>
</comment>
<organism evidence="5 6">
    <name type="scientific">Streptomyces yokosukanensis</name>
    <dbReference type="NCBI Taxonomy" id="67386"/>
    <lineage>
        <taxon>Bacteria</taxon>
        <taxon>Bacillati</taxon>
        <taxon>Actinomycetota</taxon>
        <taxon>Actinomycetes</taxon>
        <taxon>Kitasatosporales</taxon>
        <taxon>Streptomycetaceae</taxon>
        <taxon>Streptomyces</taxon>
    </lineage>
</organism>
<proteinExistence type="inferred from homology"/>
<dbReference type="InterPro" id="IPR050191">
    <property type="entry name" value="ATP-dep_DNA_ligase"/>
</dbReference>
<dbReference type="Pfam" id="PF01068">
    <property type="entry name" value="DNA_ligase_A_M"/>
    <property type="match status" value="1"/>
</dbReference>
<dbReference type="EMBL" id="LMWN01000065">
    <property type="protein sequence ID" value="KUM99348.1"/>
    <property type="molecule type" value="Genomic_DNA"/>
</dbReference>
<dbReference type="GO" id="GO:0005524">
    <property type="term" value="F:ATP binding"/>
    <property type="evidence" value="ECO:0007669"/>
    <property type="project" value="InterPro"/>
</dbReference>
<keyword evidence="6" id="KW-1185">Reference proteome</keyword>
<evidence type="ECO:0000256" key="1">
    <source>
        <dbReference type="ARBA" id="ARBA00007572"/>
    </source>
</evidence>
<name>A0A124HE21_9ACTN</name>
<dbReference type="SUPFAM" id="SSF56091">
    <property type="entry name" value="DNA ligase/mRNA capping enzyme, catalytic domain"/>
    <property type="match status" value="1"/>
</dbReference>
<accession>A0A124HE21</accession>
<dbReference type="InterPro" id="IPR044119">
    <property type="entry name" value="Adenylation_LigC-like"/>
</dbReference>
<dbReference type="AlphaFoldDB" id="A0A124HE21"/>
<evidence type="ECO:0000256" key="3">
    <source>
        <dbReference type="ARBA" id="ARBA00034003"/>
    </source>
</evidence>
<reference evidence="5 6" key="1">
    <citation type="submission" date="2015-10" db="EMBL/GenBank/DDBJ databases">
        <title>Draft genome sequence of Streptomyces yokosukanensis DSM 40224, type strain for the species Streptomyces yokosukanensis.</title>
        <authorList>
            <person name="Ruckert C."/>
            <person name="Winkler A."/>
            <person name="Kalinowski J."/>
            <person name="Kampfer P."/>
            <person name="Glaeser S."/>
        </authorList>
    </citation>
    <scope>NUCLEOTIDE SEQUENCE [LARGE SCALE GENOMIC DNA]</scope>
    <source>
        <strain evidence="5 6">DSM 40224</strain>
    </source>
</reference>
<dbReference type="Gene3D" id="2.40.50.140">
    <property type="entry name" value="Nucleic acid-binding proteins"/>
    <property type="match status" value="1"/>
</dbReference>
<dbReference type="GO" id="GO:0006310">
    <property type="term" value="P:DNA recombination"/>
    <property type="evidence" value="ECO:0007669"/>
    <property type="project" value="InterPro"/>
</dbReference>
<evidence type="ECO:0000313" key="6">
    <source>
        <dbReference type="Proteomes" id="UP000053127"/>
    </source>
</evidence>
<dbReference type="InterPro" id="IPR012310">
    <property type="entry name" value="DNA_ligase_ATP-dep_cent"/>
</dbReference>
<feature type="domain" description="ATP-dependent DNA ligase family profile" evidence="4">
    <location>
        <begin position="120"/>
        <end position="216"/>
    </location>
</feature>
<dbReference type="InterPro" id="IPR012340">
    <property type="entry name" value="NA-bd_OB-fold"/>
</dbReference>
<dbReference type="CDD" id="cd07905">
    <property type="entry name" value="Adenylation_DNA_ligase_LigC"/>
    <property type="match status" value="1"/>
</dbReference>
<dbReference type="InterPro" id="IPR044117">
    <property type="entry name" value="OBF_LigC-like"/>
</dbReference>
<dbReference type="Proteomes" id="UP000053127">
    <property type="component" value="Unassembled WGS sequence"/>
</dbReference>
<comment type="caution">
    <text evidence="5">The sequence shown here is derived from an EMBL/GenBank/DDBJ whole genome shotgun (WGS) entry which is preliminary data.</text>
</comment>
<keyword evidence="2 5" id="KW-0436">Ligase</keyword>
<sequence length="338" mass="36977">MVLRPPVEPMLAQARNSLPPPSALPGDLIFQPKWDGYRAILFTPCPSPGPVLLQSRRGALIQARFPDLVGAASSLPDGLVLDGELVVLAGERLSFEALQRRAASGGRTAARLAGELPAHFVVFDALQIDGRELLRTPYIERRACLEATFTEHRLSDPWRLCPETTDVALAQEWFTSWTQAPGIEGLVIRGSQQRYLPGARALIKVRRRDTTEAIVGAITGTPRRPQTLLLGRLDQGGVLRPVGRSTPVRPDAAQHLAEQLTLAGPDHPWQGVRFTTSWGSRTPLDVVLVKPDLVAEIDVDTSQNRGAWRHPVRFIRLRLDVTVRDVPRFGAGAIPSAG</sequence>
<protein>
    <submittedName>
        <fullName evidence="5">ATP-dependent DNA ligase</fullName>
    </submittedName>
</protein>
<dbReference type="CDD" id="cd07970">
    <property type="entry name" value="OBF_DNA_ligase_LigC"/>
    <property type="match status" value="1"/>
</dbReference>
<dbReference type="PANTHER" id="PTHR45674:SF4">
    <property type="entry name" value="DNA LIGASE 1"/>
    <property type="match status" value="1"/>
</dbReference>
<dbReference type="OrthoDB" id="9770771at2"/>
<dbReference type="PROSITE" id="PS50160">
    <property type="entry name" value="DNA_LIGASE_A3"/>
    <property type="match status" value="1"/>
</dbReference>